<dbReference type="InterPro" id="IPR001347">
    <property type="entry name" value="SIS_dom"/>
</dbReference>
<gene>
    <name evidence="2" type="ORF">BACINT_01309</name>
</gene>
<keyword evidence="2" id="KW-0413">Isomerase</keyword>
<dbReference type="SUPFAM" id="SSF53697">
    <property type="entry name" value="SIS domain"/>
    <property type="match status" value="1"/>
</dbReference>
<dbReference type="Pfam" id="PF01380">
    <property type="entry name" value="SIS"/>
    <property type="match status" value="1"/>
</dbReference>
<dbReference type="PROSITE" id="PS51464">
    <property type="entry name" value="SIS"/>
    <property type="match status" value="1"/>
</dbReference>
<dbReference type="Proteomes" id="UP000004596">
    <property type="component" value="Unassembled WGS sequence"/>
</dbReference>
<reference evidence="2 3" key="2">
    <citation type="submission" date="2008-04" db="EMBL/GenBank/DDBJ databases">
        <authorList>
            <person name="Fulton L."/>
            <person name="Clifton S."/>
            <person name="Fulton B."/>
            <person name="Xu J."/>
            <person name="Minx P."/>
            <person name="Pepin K.H."/>
            <person name="Johnson M."/>
            <person name="Thiruvilangam P."/>
            <person name="Bhonagiri V."/>
            <person name="Nash W.E."/>
            <person name="Mardis E.R."/>
            <person name="Wilson R.K."/>
        </authorList>
    </citation>
    <scope>NUCLEOTIDE SEQUENCE [LARGE SCALE GENOMIC DNA]</scope>
    <source>
        <strain evidence="2 3">DSM 17393</strain>
    </source>
</reference>
<evidence type="ECO:0000313" key="3">
    <source>
        <dbReference type="Proteomes" id="UP000004596"/>
    </source>
</evidence>
<protein>
    <submittedName>
        <fullName evidence="2">Sugar isomerase, KpsF/GutQ family</fullName>
    </submittedName>
</protein>
<dbReference type="Gene3D" id="3.40.50.10490">
    <property type="entry name" value="Glucose-6-phosphate isomerase like protein, domain 1"/>
    <property type="match status" value="1"/>
</dbReference>
<dbReference type="PANTHER" id="PTHR38418:SF2">
    <property type="entry name" value="SUGAR ISOMERASE, KPSF_GUTQ (AFU_ORTHOLOGUE AFUA_6G08860)"/>
    <property type="match status" value="1"/>
</dbReference>
<dbReference type="EMBL" id="ABJL02000007">
    <property type="protein sequence ID" value="EDV06224.1"/>
    <property type="molecule type" value="Genomic_DNA"/>
</dbReference>
<feature type="domain" description="SIS" evidence="1">
    <location>
        <begin position="89"/>
        <end position="234"/>
    </location>
</feature>
<dbReference type="eggNOG" id="COG0794">
    <property type="taxonomic scope" value="Bacteria"/>
</dbReference>
<dbReference type="PANTHER" id="PTHR38418">
    <property type="entry name" value="SUGAR ISOMERASE, KPSF/GUTQ (AFU_ORTHOLOGUE AFUA_6G08860)"/>
    <property type="match status" value="1"/>
</dbReference>
<dbReference type="InterPro" id="IPR035474">
    <property type="entry name" value="SIS_Kpsf"/>
</dbReference>
<sequence>MLTSSFLRSKLIEGAKITQFDELPLSSQSKNTIKLIAIYGKLQIFVGYNLTTNKNSIMIESIQELLQKEAQAVLNIPVTDAYERAVELIVEQIHRRKGKLVTSGMGKAGQIAMNIATTFCSTGIPSVFLHPSEAQHGDLGILQENDLLLLISNSGKTREIVELTQLAHNLNPELKFIVITGNPDSPLAHESDVCLSTGKPKEVCALGMTPTTSTTVMTVIGDILVVQVMQQTGFTIGDYSKRHHGGYLGEKSRKLCEK</sequence>
<dbReference type="GO" id="GO:1901135">
    <property type="term" value="P:carbohydrate derivative metabolic process"/>
    <property type="evidence" value="ECO:0007669"/>
    <property type="project" value="InterPro"/>
</dbReference>
<comment type="caution">
    <text evidence="2">The sequence shown here is derived from an EMBL/GenBank/DDBJ whole genome shotgun (WGS) entry which is preliminary data.</text>
</comment>
<accession>B3C9Z4</accession>
<dbReference type="GO" id="GO:0097367">
    <property type="term" value="F:carbohydrate derivative binding"/>
    <property type="evidence" value="ECO:0007669"/>
    <property type="project" value="InterPro"/>
</dbReference>
<dbReference type="GO" id="GO:0016853">
    <property type="term" value="F:isomerase activity"/>
    <property type="evidence" value="ECO:0007669"/>
    <property type="project" value="UniProtKB-KW"/>
</dbReference>
<evidence type="ECO:0000259" key="1">
    <source>
        <dbReference type="PROSITE" id="PS51464"/>
    </source>
</evidence>
<organism evidence="2 3">
    <name type="scientific">Bacteroides intestinalis DSM 17393</name>
    <dbReference type="NCBI Taxonomy" id="471870"/>
    <lineage>
        <taxon>Bacteria</taxon>
        <taxon>Pseudomonadati</taxon>
        <taxon>Bacteroidota</taxon>
        <taxon>Bacteroidia</taxon>
        <taxon>Bacteroidales</taxon>
        <taxon>Bacteroidaceae</taxon>
        <taxon>Bacteroides</taxon>
    </lineage>
</organism>
<dbReference type="CDD" id="cd05014">
    <property type="entry name" value="SIS_Kpsf"/>
    <property type="match status" value="1"/>
</dbReference>
<dbReference type="AlphaFoldDB" id="B3C9Z4"/>
<evidence type="ECO:0000313" key="2">
    <source>
        <dbReference type="EMBL" id="EDV06224.1"/>
    </source>
</evidence>
<name>B3C9Z4_9BACE</name>
<proteinExistence type="predicted"/>
<dbReference type="InterPro" id="IPR046348">
    <property type="entry name" value="SIS_dom_sf"/>
</dbReference>
<reference evidence="2 3" key="1">
    <citation type="submission" date="2008-04" db="EMBL/GenBank/DDBJ databases">
        <title>Draft genome sequence of Bacteroides intestinalis (DSM 17393).</title>
        <authorList>
            <person name="Sudarsanam P."/>
            <person name="Ley R."/>
            <person name="Guruge J."/>
            <person name="Turnbaugh P.J."/>
            <person name="Mahowald M."/>
            <person name="Liep D."/>
            <person name="Gordon J."/>
        </authorList>
    </citation>
    <scope>NUCLEOTIDE SEQUENCE [LARGE SCALE GENOMIC DNA]</scope>
    <source>
        <strain evidence="2 3">DSM 17393</strain>
    </source>
</reference>
<dbReference type="STRING" id="471870.BACINT_01309"/>